<dbReference type="Pfam" id="PF25976">
    <property type="entry name" value="LpqB_N"/>
    <property type="match status" value="1"/>
</dbReference>
<keyword evidence="3" id="KW-1185">Reference proteome</keyword>
<sequence length="564" mass="57007">MLAALTSGGGLAALAACADLPTSGQVTSSDAVSARSGQLVQTAARPRDGAGPEEVVSGFLRACIAGFSDDFATARIFLHRVASEAWDPSAIVRAYTGTTAPVVGRDESGAVRVAVELVGSIDTDGVLAAGPSAGGTSGYTASYSLATDGLGQWRIVDLPSGVLLPAGSLSTNFVATSLYFLAPDRKRFVPELRWLPRRDLAAAAVEALLDGPGDWLATGTFSALSDGMMPADGGVVLEDETVTVTLDAAAAGLGEQDRSLAVAQLSATLSRIEGVSSVVVMAGDEPMGEPASIQEPDADGGAVVGLSAGAVVQGTSSTRKTLATVQALGTAQARYPALGPDGTVYALSASSLLRLRPGESAASVIASVGEADAGAGGLLPPVADRYGWVWTAADGALTSVGSLGQRAQLGAHWLEGREVTAMDLSAESARLVLRHRSRGDGGDERVSVAVVVRADDGAPTGLGEPLPLPLAAGSGVTGLAWCDPVNVAVLAPGEAGQGTLDIRYVQVGGMKTSVAGTQGAKALVADRVTGAALLTDERGQVWQRKGATWRVLTTEVSDLSYPLP</sequence>
<gene>
    <name evidence="2" type="ORF">OHJ16_09295</name>
</gene>
<accession>A0ABT4I929</accession>
<organism evidence="2 3">
    <name type="scientific">Actinomyces israelii</name>
    <dbReference type="NCBI Taxonomy" id="1659"/>
    <lineage>
        <taxon>Bacteria</taxon>
        <taxon>Bacillati</taxon>
        <taxon>Actinomycetota</taxon>
        <taxon>Actinomycetes</taxon>
        <taxon>Actinomycetales</taxon>
        <taxon>Actinomycetaceae</taxon>
        <taxon>Actinomyces</taxon>
    </lineage>
</organism>
<proteinExistence type="predicted"/>
<feature type="domain" description="GerMN" evidence="1">
    <location>
        <begin position="201"/>
        <end position="291"/>
    </location>
</feature>
<comment type="caution">
    <text evidence="2">The sequence shown here is derived from an EMBL/GenBank/DDBJ whole genome shotgun (WGS) entry which is preliminary data.</text>
</comment>
<protein>
    <submittedName>
        <fullName evidence="2">GerMN domain-containing protein</fullName>
    </submittedName>
</protein>
<evidence type="ECO:0000313" key="3">
    <source>
        <dbReference type="Proteomes" id="UP001072034"/>
    </source>
</evidence>
<dbReference type="InterPro" id="IPR019606">
    <property type="entry name" value="GerMN"/>
</dbReference>
<dbReference type="Pfam" id="PF10646">
    <property type="entry name" value="Germane"/>
    <property type="match status" value="1"/>
</dbReference>
<dbReference type="SMART" id="SM00909">
    <property type="entry name" value="Germane"/>
    <property type="match status" value="1"/>
</dbReference>
<dbReference type="InterPro" id="IPR059026">
    <property type="entry name" value="LpqB_N"/>
</dbReference>
<dbReference type="RefSeq" id="WP_268917664.1">
    <property type="nucleotide sequence ID" value="NZ_JAPTMY010000018.1"/>
</dbReference>
<dbReference type="Proteomes" id="UP001072034">
    <property type="component" value="Unassembled WGS sequence"/>
</dbReference>
<evidence type="ECO:0000313" key="2">
    <source>
        <dbReference type="EMBL" id="MCZ0858235.1"/>
    </source>
</evidence>
<dbReference type="EMBL" id="JAPTMY010000018">
    <property type="protein sequence ID" value="MCZ0858235.1"/>
    <property type="molecule type" value="Genomic_DNA"/>
</dbReference>
<evidence type="ECO:0000259" key="1">
    <source>
        <dbReference type="SMART" id="SM00909"/>
    </source>
</evidence>
<name>A0ABT4I929_9ACTO</name>
<reference evidence="2" key="1">
    <citation type="submission" date="2022-10" db="EMBL/GenBank/DDBJ databases">
        <title>Genome sequence of Actinomyces israelii ATCC 10048.</title>
        <authorList>
            <person name="Watt R.M."/>
            <person name="Tong W.M."/>
        </authorList>
    </citation>
    <scope>NUCLEOTIDE SEQUENCE</scope>
    <source>
        <strain evidence="2">ATCC 10048</strain>
    </source>
</reference>